<evidence type="ECO:0000256" key="7">
    <source>
        <dbReference type="SAM" id="Phobius"/>
    </source>
</evidence>
<keyword evidence="2" id="KW-0813">Transport</keyword>
<evidence type="ECO:0000259" key="8">
    <source>
        <dbReference type="PROSITE" id="PS50850"/>
    </source>
</evidence>
<dbReference type="Proteomes" id="UP000231358">
    <property type="component" value="Unassembled WGS sequence"/>
</dbReference>
<keyword evidence="5 7" id="KW-0472">Membrane</keyword>
<feature type="transmembrane region" description="Helical" evidence="7">
    <location>
        <begin position="290"/>
        <end position="310"/>
    </location>
</feature>
<dbReference type="PANTHER" id="PTHR43791">
    <property type="entry name" value="PERMEASE-RELATED"/>
    <property type="match status" value="1"/>
</dbReference>
<name>A0A2G7G489_9EURO</name>
<dbReference type="PANTHER" id="PTHR43791:SF23">
    <property type="entry name" value="MAJOR FACILITATOR SUPERFAMILY (MFS) PROFILE DOMAIN-CONTAINING PROTEIN"/>
    <property type="match status" value="1"/>
</dbReference>
<protein>
    <submittedName>
        <fullName evidence="9">Pantothenate transporter</fullName>
    </submittedName>
</protein>
<feature type="transmembrane region" description="Helical" evidence="7">
    <location>
        <begin position="322"/>
        <end position="340"/>
    </location>
</feature>
<dbReference type="GO" id="GO:0016020">
    <property type="term" value="C:membrane"/>
    <property type="evidence" value="ECO:0007669"/>
    <property type="project" value="UniProtKB-SubCell"/>
</dbReference>
<feature type="transmembrane region" description="Helical" evidence="7">
    <location>
        <begin position="185"/>
        <end position="205"/>
    </location>
</feature>
<sequence length="523" mass="57907">MLGKEKEDLLEVEYMDEKAAPHDAIQQPRMPASLSALSGSEYTTLGRKAILKLDSRVMPCMVIMYIMNYLDRQNIASAKLAGIEEDLSMNDVQYQTCISILFIGYILMQVPSNIIVGKIERPGLYICISMALWGVISACMASVKNNSGILVCRFFLGFVEAIFFPGALFYLSLFYNRKQYALRTAILYSGSQLGNAFGGLFAIAILKLDGMHGLAGWRWLFLVEGVATVGLALILAFILPNSLKSLLGFTKLEKEYLQWNFESDQGQQDNADEVGAWKGTMMALTDPKTWLMMGTLYSIYICAAVTNFFPSVVATLGYSRNTTYGLTAPPYILSVVAMSINGFHSDKAYGTQETLFKQERYLHILCPMIVCLVANVIAVSTLNTAARYVAMMLMPGSFYSASTILLSWVAGSISQPSIKRASAIALINAICNTPNGEIIRLLGRLPWLTVDRFLVWASYLYFSEPRYLVAFLVNLAAAALTIALATVTRMYLRRQNQRLDSGMDTGRSGPTAAQKSFGFRYTL</sequence>
<feature type="transmembrane region" description="Helical" evidence="7">
    <location>
        <begin position="122"/>
        <end position="143"/>
    </location>
</feature>
<evidence type="ECO:0000313" key="9">
    <source>
        <dbReference type="EMBL" id="PIG87405.1"/>
    </source>
</evidence>
<evidence type="ECO:0000256" key="1">
    <source>
        <dbReference type="ARBA" id="ARBA00004141"/>
    </source>
</evidence>
<feature type="domain" description="Major facilitator superfamily (MFS) profile" evidence="8">
    <location>
        <begin position="57"/>
        <end position="489"/>
    </location>
</feature>
<feature type="transmembrane region" description="Helical" evidence="7">
    <location>
        <begin position="388"/>
        <end position="410"/>
    </location>
</feature>
<comment type="subcellular location">
    <subcellularLocation>
        <location evidence="1">Membrane</location>
        <topology evidence="1">Multi-pass membrane protein</topology>
    </subcellularLocation>
</comment>
<dbReference type="GO" id="GO:0022857">
    <property type="term" value="F:transmembrane transporter activity"/>
    <property type="evidence" value="ECO:0007669"/>
    <property type="project" value="InterPro"/>
</dbReference>
<evidence type="ECO:0000256" key="3">
    <source>
        <dbReference type="ARBA" id="ARBA00022692"/>
    </source>
</evidence>
<gene>
    <name evidence="9" type="ORF">AARAC_007456</name>
</gene>
<dbReference type="InterPro" id="IPR020846">
    <property type="entry name" value="MFS_dom"/>
</dbReference>
<dbReference type="EMBL" id="NEXV01000154">
    <property type="protein sequence ID" value="PIG87405.1"/>
    <property type="molecule type" value="Genomic_DNA"/>
</dbReference>
<feature type="region of interest" description="Disordered" evidence="6">
    <location>
        <begin position="501"/>
        <end position="523"/>
    </location>
</feature>
<keyword evidence="10" id="KW-1185">Reference proteome</keyword>
<keyword evidence="3 7" id="KW-0812">Transmembrane</keyword>
<dbReference type="STRING" id="656916.A0A2G7G489"/>
<comment type="caution">
    <text evidence="9">The sequence shown here is derived from an EMBL/GenBank/DDBJ whole genome shotgun (WGS) entry which is preliminary data.</text>
</comment>
<feature type="transmembrane region" description="Helical" evidence="7">
    <location>
        <begin position="155"/>
        <end position="173"/>
    </location>
</feature>
<dbReference type="Pfam" id="PF07690">
    <property type="entry name" value="MFS_1"/>
    <property type="match status" value="1"/>
</dbReference>
<keyword evidence="4 7" id="KW-1133">Transmembrane helix</keyword>
<evidence type="ECO:0000256" key="2">
    <source>
        <dbReference type="ARBA" id="ARBA00022448"/>
    </source>
</evidence>
<feature type="transmembrane region" description="Helical" evidence="7">
    <location>
        <begin position="361"/>
        <end position="382"/>
    </location>
</feature>
<dbReference type="PROSITE" id="PS50850">
    <property type="entry name" value="MFS"/>
    <property type="match status" value="1"/>
</dbReference>
<feature type="transmembrane region" description="Helical" evidence="7">
    <location>
        <begin position="468"/>
        <end position="492"/>
    </location>
</feature>
<proteinExistence type="predicted"/>
<accession>A0A2G7G489</accession>
<organism evidence="9 10">
    <name type="scientific">Aspergillus arachidicola</name>
    <dbReference type="NCBI Taxonomy" id="656916"/>
    <lineage>
        <taxon>Eukaryota</taxon>
        <taxon>Fungi</taxon>
        <taxon>Dikarya</taxon>
        <taxon>Ascomycota</taxon>
        <taxon>Pezizomycotina</taxon>
        <taxon>Eurotiomycetes</taxon>
        <taxon>Eurotiomycetidae</taxon>
        <taxon>Eurotiales</taxon>
        <taxon>Aspergillaceae</taxon>
        <taxon>Aspergillus</taxon>
        <taxon>Aspergillus subgen. Circumdati</taxon>
    </lineage>
</organism>
<evidence type="ECO:0000256" key="5">
    <source>
        <dbReference type="ARBA" id="ARBA00023136"/>
    </source>
</evidence>
<dbReference type="InterPro" id="IPR036259">
    <property type="entry name" value="MFS_trans_sf"/>
</dbReference>
<dbReference type="AlphaFoldDB" id="A0A2G7G489"/>
<dbReference type="Gene3D" id="1.20.1250.20">
    <property type="entry name" value="MFS general substrate transporter like domains"/>
    <property type="match status" value="1"/>
</dbReference>
<feature type="transmembrane region" description="Helical" evidence="7">
    <location>
        <begin position="92"/>
        <end position="110"/>
    </location>
</feature>
<evidence type="ECO:0000256" key="4">
    <source>
        <dbReference type="ARBA" id="ARBA00022989"/>
    </source>
</evidence>
<dbReference type="FunFam" id="1.20.1250.20:FF:000057">
    <property type="entry name" value="MFS general substrate transporter"/>
    <property type="match status" value="1"/>
</dbReference>
<dbReference type="SUPFAM" id="SSF103473">
    <property type="entry name" value="MFS general substrate transporter"/>
    <property type="match status" value="1"/>
</dbReference>
<dbReference type="InterPro" id="IPR011701">
    <property type="entry name" value="MFS"/>
</dbReference>
<evidence type="ECO:0000313" key="10">
    <source>
        <dbReference type="Proteomes" id="UP000231358"/>
    </source>
</evidence>
<feature type="transmembrane region" description="Helical" evidence="7">
    <location>
        <begin position="217"/>
        <end position="239"/>
    </location>
</feature>
<reference evidence="9 10" key="1">
    <citation type="submission" date="2017-05" db="EMBL/GenBank/DDBJ databases">
        <title>Genome sequence for an aflatoxigenic pathogen of Argentinian peanut, Aspergillus arachidicola.</title>
        <authorList>
            <person name="Moore G."/>
            <person name="Beltz S.B."/>
            <person name="Mack B.M."/>
        </authorList>
    </citation>
    <scope>NUCLEOTIDE SEQUENCE [LARGE SCALE GENOMIC DNA]</scope>
    <source>
        <strain evidence="9 10">CBS 117610</strain>
    </source>
</reference>
<evidence type="ECO:0000256" key="6">
    <source>
        <dbReference type="SAM" id="MobiDB-lite"/>
    </source>
</evidence>